<name>B0D0I6_LACBS</name>
<dbReference type="InterPro" id="IPR011992">
    <property type="entry name" value="EF-hand-dom_pair"/>
</dbReference>
<keyword evidence="3" id="KW-0256">Endoplasmic reticulum</keyword>
<evidence type="ECO:0000313" key="7">
    <source>
        <dbReference type="EMBL" id="EDR11468.1"/>
    </source>
</evidence>
<dbReference type="OrthoDB" id="544685at2759"/>
<keyword evidence="8" id="KW-1185">Reference proteome</keyword>
<dbReference type="GeneID" id="6073358"/>
<organism evidence="8">
    <name type="scientific">Laccaria bicolor (strain S238N-H82 / ATCC MYA-4686)</name>
    <name type="common">Bicoloured deceiver</name>
    <name type="synonym">Laccaria laccata var. bicolor</name>
    <dbReference type="NCBI Taxonomy" id="486041"/>
    <lineage>
        <taxon>Eukaryota</taxon>
        <taxon>Fungi</taxon>
        <taxon>Dikarya</taxon>
        <taxon>Basidiomycota</taxon>
        <taxon>Agaricomycotina</taxon>
        <taxon>Agaricomycetes</taxon>
        <taxon>Agaricomycetidae</taxon>
        <taxon>Agaricales</taxon>
        <taxon>Agaricineae</taxon>
        <taxon>Hydnangiaceae</taxon>
        <taxon>Laccaria</taxon>
    </lineage>
</organism>
<feature type="transmembrane region" description="Helical" evidence="5">
    <location>
        <begin position="98"/>
        <end position="121"/>
    </location>
</feature>
<evidence type="ECO:0000313" key="8">
    <source>
        <dbReference type="Proteomes" id="UP000001194"/>
    </source>
</evidence>
<keyword evidence="5" id="KW-0812">Transmembrane</keyword>
<dbReference type="InParanoid" id="B0D0I6"/>
<dbReference type="SUPFAM" id="SSF50182">
    <property type="entry name" value="Sm-like ribonucleoproteins"/>
    <property type="match status" value="1"/>
</dbReference>
<dbReference type="InterPro" id="IPR058650">
    <property type="entry name" value="Msy1/2-like"/>
</dbReference>
<dbReference type="PROSITE" id="PS50222">
    <property type="entry name" value="EF_HAND_2"/>
    <property type="match status" value="1"/>
</dbReference>
<dbReference type="KEGG" id="lbc:LACBIDRAFT_232188"/>
<keyword evidence="3 5" id="KW-0472">Membrane</keyword>
<dbReference type="PANTHER" id="PTHR31323">
    <property type="entry name" value="MECHANOSENSITIVE ION CHANNEL PROTEIN MSY2"/>
    <property type="match status" value="1"/>
</dbReference>
<dbReference type="Pfam" id="PF25886">
    <property type="entry name" value="Msy1"/>
    <property type="match status" value="1"/>
</dbReference>
<dbReference type="GO" id="GO:0005509">
    <property type="term" value="F:calcium ion binding"/>
    <property type="evidence" value="ECO:0007669"/>
    <property type="project" value="InterPro"/>
</dbReference>
<dbReference type="PANTHER" id="PTHR31323:SF15">
    <property type="entry name" value="MECHANOSENSITIVE ION CHANNEL PROTEIN MSY1"/>
    <property type="match status" value="1"/>
</dbReference>
<dbReference type="HOGENOM" id="CLU_010480_3_0_1"/>
<feature type="region of interest" description="Disordered" evidence="4">
    <location>
        <begin position="1"/>
        <end position="47"/>
    </location>
</feature>
<comment type="similarity">
    <text evidence="2 3">Belongs to the MscS (TC 1.A.23) family.</text>
</comment>
<feature type="region of interest" description="Disordered" evidence="4">
    <location>
        <begin position="666"/>
        <end position="687"/>
    </location>
</feature>
<dbReference type="AlphaFoldDB" id="B0D0I6"/>
<dbReference type="GO" id="GO:0005789">
    <property type="term" value="C:endoplasmic reticulum membrane"/>
    <property type="evidence" value="ECO:0007669"/>
    <property type="project" value="UniProtKB-SubCell"/>
</dbReference>
<comment type="subcellular location">
    <subcellularLocation>
        <location evidence="1">Endomembrane system</location>
        <topology evidence="1">Multi-pass membrane protein</topology>
    </subcellularLocation>
    <subcellularLocation>
        <location evidence="3">Endoplasmic reticulum membrane</location>
    </subcellularLocation>
</comment>
<dbReference type="RefSeq" id="XP_001877365.1">
    <property type="nucleotide sequence ID" value="XM_001877330.1"/>
</dbReference>
<feature type="transmembrane region" description="Helical" evidence="5">
    <location>
        <begin position="473"/>
        <end position="499"/>
    </location>
</feature>
<feature type="transmembrane region" description="Helical" evidence="5">
    <location>
        <begin position="189"/>
        <end position="206"/>
    </location>
</feature>
<dbReference type="InterPro" id="IPR002048">
    <property type="entry name" value="EF_hand_dom"/>
</dbReference>
<evidence type="ECO:0000256" key="2">
    <source>
        <dbReference type="ARBA" id="ARBA00008017"/>
    </source>
</evidence>
<dbReference type="GO" id="GO:0005262">
    <property type="term" value="F:calcium channel activity"/>
    <property type="evidence" value="ECO:0007669"/>
    <property type="project" value="TreeGrafter"/>
</dbReference>
<dbReference type="STRING" id="486041.B0D0I6"/>
<evidence type="ECO:0000256" key="5">
    <source>
        <dbReference type="SAM" id="Phobius"/>
    </source>
</evidence>
<dbReference type="Proteomes" id="UP000001194">
    <property type="component" value="Unassembled WGS sequence"/>
</dbReference>
<evidence type="ECO:0000256" key="4">
    <source>
        <dbReference type="SAM" id="MobiDB-lite"/>
    </source>
</evidence>
<dbReference type="Gene3D" id="1.10.238.10">
    <property type="entry name" value="EF-hand"/>
    <property type="match status" value="1"/>
</dbReference>
<gene>
    <name evidence="7" type="ORF">LACBIDRAFT_232188</name>
</gene>
<sequence>MYPPAAPPSYPPGPSIPDQQNVDISGIPASYDTERGERRKTQGYNSHNGRTSSWDILSGVRKIEQSYEEFDSRNASQAHLIYADGDTPKNKLSRLYNFLLNVSIVTRWILFIVPVLGIIWIPGILSITTFPHAKVWGVKLIWWSIWLSVVWGGWWAALATSRVIPTIIRSTLGIVAVGTRRYIDWLQALHRYIALFAWTLAAWVSWNPLISIHQDNAAGDKSTQAVTLIGKLLFSLFLCAAVLLFEKFAIQWIAGKFHERSYAERIADQKFAVRALVTLYRHSANIPGRTDPLQSSAQKGMSVNPGRIFKKLRHGVRIAATTTTTALGNVASEIAGSSVLQPNSPPAMVKTALESANKSRLLARRLFYSFAKSNNEYLLVEDIEKYYSNKEEAAQVFALFDKDGNGDASLDEIEMSCLEFHREQLSIENSMRDLDSAVGRLDNILMTVYFVVAILIIAVALETQLVTLVTGTGTLILGLSWLIGGSLQEVLTSIIFLFVKHPFDVGDKVILNKESYTVKEIRLLSTIFLDSSSILVQAPNNMLNSLMSETFTFDVSYATTFEDLERLREKMLTFLESERRDYHAMFDVNIKDIPAQEKMTLSADIKYKSNGQQSAIKAKRRNKWISALKAALLELKVFGPSGDPSPPPTTSRYTKVPWDLISAQDREAAKSRLRPRPDHQQPDQGWDLRDKNNCMCL</sequence>
<reference evidence="7 8" key="1">
    <citation type="journal article" date="2008" name="Nature">
        <title>The genome of Laccaria bicolor provides insights into mycorrhizal symbiosis.</title>
        <authorList>
            <person name="Martin F."/>
            <person name="Aerts A."/>
            <person name="Ahren D."/>
            <person name="Brun A."/>
            <person name="Danchin E.G.J."/>
            <person name="Duchaussoy F."/>
            <person name="Gibon J."/>
            <person name="Kohler A."/>
            <person name="Lindquist E."/>
            <person name="Pereda V."/>
            <person name="Salamov A."/>
            <person name="Shapiro H.J."/>
            <person name="Wuyts J."/>
            <person name="Blaudez D."/>
            <person name="Buee M."/>
            <person name="Brokstein P."/>
            <person name="Canbaeck B."/>
            <person name="Cohen D."/>
            <person name="Courty P.E."/>
            <person name="Coutinho P.M."/>
            <person name="Delaruelle C."/>
            <person name="Detter J.C."/>
            <person name="Deveau A."/>
            <person name="DiFazio S."/>
            <person name="Duplessis S."/>
            <person name="Fraissinet-Tachet L."/>
            <person name="Lucic E."/>
            <person name="Frey-Klett P."/>
            <person name="Fourrey C."/>
            <person name="Feussner I."/>
            <person name="Gay G."/>
            <person name="Grimwood J."/>
            <person name="Hoegger P.J."/>
            <person name="Jain P."/>
            <person name="Kilaru S."/>
            <person name="Labbe J."/>
            <person name="Lin Y.C."/>
            <person name="Legue V."/>
            <person name="Le Tacon F."/>
            <person name="Marmeisse R."/>
            <person name="Melayah D."/>
            <person name="Montanini B."/>
            <person name="Muratet M."/>
            <person name="Nehls U."/>
            <person name="Niculita-Hirzel H."/>
            <person name="Oudot-Le Secq M.P."/>
            <person name="Peter M."/>
            <person name="Quesneville H."/>
            <person name="Rajashekar B."/>
            <person name="Reich M."/>
            <person name="Rouhier N."/>
            <person name="Schmutz J."/>
            <person name="Yin T."/>
            <person name="Chalot M."/>
            <person name="Henrissat B."/>
            <person name="Kuees U."/>
            <person name="Lucas S."/>
            <person name="Van de Peer Y."/>
            <person name="Podila G.K."/>
            <person name="Polle A."/>
            <person name="Pukkila P.J."/>
            <person name="Richardson P.M."/>
            <person name="Rouze P."/>
            <person name="Sanders I.R."/>
            <person name="Stajich J.E."/>
            <person name="Tunlid A."/>
            <person name="Tuskan G."/>
            <person name="Grigoriev I.V."/>
        </authorList>
    </citation>
    <scope>NUCLEOTIDE SEQUENCE [LARGE SCALE GENOMIC DNA]</scope>
    <source>
        <strain evidence="8">S238N-H82 / ATCC MYA-4686</strain>
    </source>
</reference>
<dbReference type="InterPro" id="IPR010920">
    <property type="entry name" value="LSM_dom_sf"/>
</dbReference>
<dbReference type="InterPro" id="IPR006685">
    <property type="entry name" value="MscS_channel_2nd"/>
</dbReference>
<accession>B0D0I6</accession>
<feature type="transmembrane region" description="Helical" evidence="5">
    <location>
        <begin position="226"/>
        <end position="245"/>
    </location>
</feature>
<keyword evidence="5" id="KW-1133">Transmembrane helix</keyword>
<feature type="transmembrane region" description="Helical" evidence="5">
    <location>
        <begin position="441"/>
        <end position="461"/>
    </location>
</feature>
<evidence type="ECO:0000259" key="6">
    <source>
        <dbReference type="PROSITE" id="PS50222"/>
    </source>
</evidence>
<feature type="domain" description="EF-hand" evidence="6">
    <location>
        <begin position="388"/>
        <end position="423"/>
    </location>
</feature>
<evidence type="ECO:0000256" key="3">
    <source>
        <dbReference type="PIRNR" id="PIRNR017209"/>
    </source>
</evidence>
<dbReference type="FunCoup" id="B0D0I6">
    <property type="interactions" value="6"/>
</dbReference>
<evidence type="ECO:0000256" key="1">
    <source>
        <dbReference type="ARBA" id="ARBA00004127"/>
    </source>
</evidence>
<dbReference type="PIRSF" id="PIRSF017209">
    <property type="entry name" value="Memb_At2g17000_prd"/>
    <property type="match status" value="1"/>
</dbReference>
<feature type="transmembrane region" description="Helical" evidence="5">
    <location>
        <begin position="141"/>
        <end position="160"/>
    </location>
</feature>
<dbReference type="EMBL" id="DS547095">
    <property type="protein sequence ID" value="EDR11468.1"/>
    <property type="molecule type" value="Genomic_DNA"/>
</dbReference>
<dbReference type="SUPFAM" id="SSF47473">
    <property type="entry name" value="EF-hand"/>
    <property type="match status" value="1"/>
</dbReference>
<dbReference type="Pfam" id="PF00924">
    <property type="entry name" value="MS_channel_2nd"/>
    <property type="match status" value="1"/>
</dbReference>
<protein>
    <recommendedName>
        <fullName evidence="3">Mechanosensitive ion channel protein</fullName>
    </recommendedName>
</protein>
<dbReference type="GO" id="GO:0006874">
    <property type="term" value="P:intracellular calcium ion homeostasis"/>
    <property type="evidence" value="ECO:0007669"/>
    <property type="project" value="TreeGrafter"/>
</dbReference>
<proteinExistence type="inferred from homology"/>
<dbReference type="InterPro" id="IPR016688">
    <property type="entry name" value="MscS-like_plants/fungi"/>
</dbReference>
<feature type="compositionally biased region" description="Pro residues" evidence="4">
    <location>
        <begin position="1"/>
        <end position="15"/>
    </location>
</feature>